<evidence type="ECO:0000259" key="8">
    <source>
        <dbReference type="Pfam" id="PF17768"/>
    </source>
</evidence>
<protein>
    <recommendedName>
        <fullName evidence="2">Single-stranded-DNA-specific exonuclease RecJ</fullName>
    </recommendedName>
</protein>
<dbReference type="Pfam" id="PF17768">
    <property type="entry name" value="RecJ_OB"/>
    <property type="match status" value="1"/>
</dbReference>
<dbReference type="NCBIfam" id="TIGR00644">
    <property type="entry name" value="recJ"/>
    <property type="match status" value="1"/>
</dbReference>
<dbReference type="GO" id="GO:0006310">
    <property type="term" value="P:DNA recombination"/>
    <property type="evidence" value="ECO:0007669"/>
    <property type="project" value="InterPro"/>
</dbReference>
<evidence type="ECO:0000256" key="1">
    <source>
        <dbReference type="ARBA" id="ARBA00005915"/>
    </source>
</evidence>
<accession>A0A2T4UCE8</accession>
<feature type="domain" description="RecJ OB" evidence="8">
    <location>
        <begin position="450"/>
        <end position="553"/>
    </location>
</feature>
<dbReference type="GO" id="GO:0006281">
    <property type="term" value="P:DNA repair"/>
    <property type="evidence" value="ECO:0007669"/>
    <property type="project" value="InterPro"/>
</dbReference>
<gene>
    <name evidence="9" type="primary">recJ</name>
    <name evidence="9" type="ORF">C7Y72_20035</name>
</gene>
<dbReference type="InterPro" id="IPR004610">
    <property type="entry name" value="RecJ"/>
</dbReference>
<evidence type="ECO:0000313" key="9">
    <source>
        <dbReference type="EMBL" id="PTL54872.1"/>
    </source>
</evidence>
<sequence>MDARLDIPACPTDAVRTLREQLGVSDAVAQILVRRGLHDPEVAQAWLRAEERHDPSAFAGIDDAVALILLHVRAGSRITIHGDYDVDGVTSTAILLRALHTWQATVDHLLPDRQADGYGLTHATIDRLRARGTQLLITVDCAITAVDEVAAARAAGIDVIVTDHHTPRADGVLPDALIVHPGVCGYPFRDLCAAAVAHKLAVAVHRAAGGDPARADADLDLVALATVADCVPLHGENRRLVREGLGALATTRKPGLRALMRVSRVDPSTMDATDIGFRLAPRLNAAGRVARPDAALELLLTPDEDRAERIAEELDRHNADRRHTEERIRFDAERQIAELGERPAYVLWGEDWHSGVIGIVASRIAERHRRPVLLVAVRDGEGTGSGRSIPAFDLLAGLDACAGHLLRYGGHRAAAGCTVAADALPALRAAFEAHAAAVLRPEDLVPVARVDAVVAGIELGLELAEELQRLAPFGEGNPEPSLLLPACRMLDVRPMGEGRHLRFAVHAGGVSARAVAFGRSELPDGADVAVDATFSLTVNRWNGAVEPQLQLRHATAPACAAITCVDDADDWEPALRAALTGGAPSAYATLAPPAARRTVLDRRGQGLLGTVAALVASGEPVLVLTADTASRHRHLRGRIGGFTLASHEAALADPALRAAHRHLVLLDPPAHPAMLEALHAGSADQLVHHAWGPTEEGFAGRVHEHLHTLREPLADVYRALRAGTGLRDALRGDGERPRHAVLAARLLLVLEEAGLARVDRVALTAELLPSGRVDLSVSACFRACEERRAAVADRATPPLSPPREPVAA</sequence>
<comment type="similarity">
    <text evidence="1">Belongs to the RecJ family.</text>
</comment>
<feature type="domain" description="DHHA1" evidence="7">
    <location>
        <begin position="347"/>
        <end position="433"/>
    </location>
</feature>
<dbReference type="PANTHER" id="PTHR30255">
    <property type="entry name" value="SINGLE-STRANDED-DNA-SPECIFIC EXONUCLEASE RECJ"/>
    <property type="match status" value="1"/>
</dbReference>
<dbReference type="InterPro" id="IPR003156">
    <property type="entry name" value="DHHA1_dom"/>
</dbReference>
<proteinExistence type="inferred from homology"/>
<keyword evidence="3" id="KW-0540">Nuclease</keyword>
<dbReference type="InterPro" id="IPR001667">
    <property type="entry name" value="DDH_dom"/>
</dbReference>
<name>A0A2T4UCE8_9ACTN</name>
<keyword evidence="5 9" id="KW-0269">Exonuclease</keyword>
<evidence type="ECO:0000259" key="6">
    <source>
        <dbReference type="Pfam" id="PF01368"/>
    </source>
</evidence>
<dbReference type="GO" id="GO:0003676">
    <property type="term" value="F:nucleic acid binding"/>
    <property type="evidence" value="ECO:0007669"/>
    <property type="project" value="InterPro"/>
</dbReference>
<dbReference type="Proteomes" id="UP000240739">
    <property type="component" value="Unassembled WGS sequence"/>
</dbReference>
<dbReference type="SUPFAM" id="SSF64182">
    <property type="entry name" value="DHH phosphoesterases"/>
    <property type="match status" value="1"/>
</dbReference>
<evidence type="ECO:0000256" key="2">
    <source>
        <dbReference type="ARBA" id="ARBA00019841"/>
    </source>
</evidence>
<evidence type="ECO:0000256" key="3">
    <source>
        <dbReference type="ARBA" id="ARBA00022722"/>
    </source>
</evidence>
<organism evidence="9 10">
    <name type="scientific">Paraconexibacter algicola</name>
    <dbReference type="NCBI Taxonomy" id="2133960"/>
    <lineage>
        <taxon>Bacteria</taxon>
        <taxon>Bacillati</taxon>
        <taxon>Actinomycetota</taxon>
        <taxon>Thermoleophilia</taxon>
        <taxon>Solirubrobacterales</taxon>
        <taxon>Paraconexibacteraceae</taxon>
        <taxon>Paraconexibacter</taxon>
    </lineage>
</organism>
<dbReference type="InterPro" id="IPR051673">
    <property type="entry name" value="SSDNA_exonuclease_RecJ"/>
</dbReference>
<dbReference type="OrthoDB" id="9809852at2"/>
<reference evidence="9 10" key="1">
    <citation type="submission" date="2018-03" db="EMBL/GenBank/DDBJ databases">
        <title>Aquarubrobacter algicola gen. nov., sp. nov., a novel actinobacterium isolated from shallow eutrophic lake during the end of cyanobacterial harmful algal blooms.</title>
        <authorList>
            <person name="Chun S.J."/>
        </authorList>
    </citation>
    <scope>NUCLEOTIDE SEQUENCE [LARGE SCALE GENOMIC DNA]</scope>
    <source>
        <strain evidence="9 10">Seoho-28</strain>
    </source>
</reference>
<dbReference type="RefSeq" id="WP_107570972.1">
    <property type="nucleotide sequence ID" value="NZ_PYYB01000004.1"/>
</dbReference>
<dbReference type="Pfam" id="PF02272">
    <property type="entry name" value="DHHA1"/>
    <property type="match status" value="1"/>
</dbReference>
<dbReference type="EMBL" id="PYYB01000004">
    <property type="protein sequence ID" value="PTL54872.1"/>
    <property type="molecule type" value="Genomic_DNA"/>
</dbReference>
<dbReference type="AlphaFoldDB" id="A0A2T4UCE8"/>
<dbReference type="Gene3D" id="3.90.1640.30">
    <property type="match status" value="1"/>
</dbReference>
<dbReference type="InterPro" id="IPR041122">
    <property type="entry name" value="RecJ_OB"/>
</dbReference>
<dbReference type="Pfam" id="PF01368">
    <property type="entry name" value="DHH"/>
    <property type="match status" value="1"/>
</dbReference>
<evidence type="ECO:0000256" key="4">
    <source>
        <dbReference type="ARBA" id="ARBA00022801"/>
    </source>
</evidence>
<keyword evidence="4" id="KW-0378">Hydrolase</keyword>
<keyword evidence="10" id="KW-1185">Reference proteome</keyword>
<comment type="caution">
    <text evidence="9">The sequence shown here is derived from an EMBL/GenBank/DDBJ whole genome shotgun (WGS) entry which is preliminary data.</text>
</comment>
<dbReference type="GO" id="GO:0008409">
    <property type="term" value="F:5'-3' exonuclease activity"/>
    <property type="evidence" value="ECO:0007669"/>
    <property type="project" value="InterPro"/>
</dbReference>
<dbReference type="PANTHER" id="PTHR30255:SF2">
    <property type="entry name" value="SINGLE-STRANDED-DNA-SPECIFIC EXONUCLEASE RECJ"/>
    <property type="match status" value="1"/>
</dbReference>
<feature type="domain" description="DDH" evidence="6">
    <location>
        <begin position="77"/>
        <end position="226"/>
    </location>
</feature>
<evidence type="ECO:0000259" key="7">
    <source>
        <dbReference type="Pfam" id="PF02272"/>
    </source>
</evidence>
<dbReference type="InterPro" id="IPR038763">
    <property type="entry name" value="DHH_sf"/>
</dbReference>
<dbReference type="Gene3D" id="3.10.310.30">
    <property type="match status" value="1"/>
</dbReference>
<evidence type="ECO:0000256" key="5">
    <source>
        <dbReference type="ARBA" id="ARBA00022839"/>
    </source>
</evidence>
<evidence type="ECO:0000313" key="10">
    <source>
        <dbReference type="Proteomes" id="UP000240739"/>
    </source>
</evidence>